<dbReference type="InterPro" id="IPR001623">
    <property type="entry name" value="DnaJ_domain"/>
</dbReference>
<feature type="compositionally biased region" description="Basic residues" evidence="2">
    <location>
        <begin position="33"/>
        <end position="45"/>
    </location>
</feature>
<organism evidence="4 5">
    <name type="scientific">Ferrimonas lipolytica</name>
    <dbReference type="NCBI Taxonomy" id="2724191"/>
    <lineage>
        <taxon>Bacteria</taxon>
        <taxon>Pseudomonadati</taxon>
        <taxon>Pseudomonadota</taxon>
        <taxon>Gammaproteobacteria</taxon>
        <taxon>Alteromonadales</taxon>
        <taxon>Ferrimonadaceae</taxon>
        <taxon>Ferrimonas</taxon>
    </lineage>
</organism>
<evidence type="ECO:0000259" key="3">
    <source>
        <dbReference type="PROSITE" id="PS50076"/>
    </source>
</evidence>
<dbReference type="AlphaFoldDB" id="A0A6H1UFK3"/>
<evidence type="ECO:0000313" key="4">
    <source>
        <dbReference type="EMBL" id="QIZ77103.1"/>
    </source>
</evidence>
<dbReference type="InterPro" id="IPR036869">
    <property type="entry name" value="J_dom_sf"/>
</dbReference>
<evidence type="ECO:0000256" key="1">
    <source>
        <dbReference type="ARBA" id="ARBA00023186"/>
    </source>
</evidence>
<gene>
    <name evidence="4" type="ORF">HER31_09580</name>
</gene>
<name>A0A6H1UFK3_9GAMM</name>
<proteinExistence type="predicted"/>
<evidence type="ECO:0000313" key="5">
    <source>
        <dbReference type="Proteomes" id="UP000501602"/>
    </source>
</evidence>
<dbReference type="Gene3D" id="1.10.287.110">
    <property type="entry name" value="DnaJ domain"/>
    <property type="match status" value="1"/>
</dbReference>
<keyword evidence="1" id="KW-0143">Chaperone</keyword>
<dbReference type="KEGG" id="fes:HER31_09580"/>
<evidence type="ECO:0000256" key="2">
    <source>
        <dbReference type="SAM" id="MobiDB-lite"/>
    </source>
</evidence>
<reference evidence="4 5" key="1">
    <citation type="submission" date="2020-04" db="EMBL/GenBank/DDBJ databases">
        <title>Ferrimonas sp. S7 isolated from sea water.</title>
        <authorList>
            <person name="Bae S.S."/>
            <person name="Baek K."/>
        </authorList>
    </citation>
    <scope>NUCLEOTIDE SEQUENCE [LARGE SCALE GENOMIC DNA]</scope>
    <source>
        <strain evidence="4 5">S7</strain>
    </source>
</reference>
<accession>A0A6H1UFK3</accession>
<feature type="region of interest" description="Disordered" evidence="2">
    <location>
        <begin position="33"/>
        <end position="55"/>
    </location>
</feature>
<sequence length="138" mass="15970">MLSVIIIIALVTLIIAELALRHARLALTSKPRPRYVTKKSQRAQRLKPTASSDKNPLFRSLVSRTESDSVYSPRQHLKTVIEVDKQRRSLQILGFKQMPTKVQLKQRMRLLAKRYHPDLGGDIRTMQRINKAYQLLVK</sequence>
<feature type="domain" description="J" evidence="3">
    <location>
        <begin position="88"/>
        <end position="138"/>
    </location>
</feature>
<keyword evidence="5" id="KW-1185">Reference proteome</keyword>
<protein>
    <submittedName>
        <fullName evidence="4">J domain-containing protein</fullName>
    </submittedName>
</protein>
<dbReference type="EMBL" id="CP051180">
    <property type="protein sequence ID" value="QIZ77103.1"/>
    <property type="molecule type" value="Genomic_DNA"/>
</dbReference>
<dbReference type="Proteomes" id="UP000501602">
    <property type="component" value="Chromosome"/>
</dbReference>
<dbReference type="SUPFAM" id="SSF46565">
    <property type="entry name" value="Chaperone J-domain"/>
    <property type="match status" value="1"/>
</dbReference>
<dbReference type="PROSITE" id="PS50076">
    <property type="entry name" value="DNAJ_2"/>
    <property type="match status" value="1"/>
</dbReference>
<dbReference type="CDD" id="cd06257">
    <property type="entry name" value="DnaJ"/>
    <property type="match status" value="1"/>
</dbReference>
<dbReference type="RefSeq" id="WP_168660364.1">
    <property type="nucleotide sequence ID" value="NZ_CP051180.1"/>
</dbReference>